<gene>
    <name evidence="2" type="ORF">NIES30_07535</name>
</gene>
<dbReference type="OrthoDB" id="464067at2"/>
<protein>
    <recommendedName>
        <fullName evidence="1">AB hydrolase-1 domain-containing protein</fullName>
    </recommendedName>
</protein>
<organism evidence="2 3">
    <name type="scientific">Phormidium tenue NIES-30</name>
    <dbReference type="NCBI Taxonomy" id="549789"/>
    <lineage>
        <taxon>Bacteria</taxon>
        <taxon>Bacillati</taxon>
        <taxon>Cyanobacteriota</taxon>
        <taxon>Cyanophyceae</taxon>
        <taxon>Oscillatoriophycideae</taxon>
        <taxon>Oscillatoriales</taxon>
        <taxon>Oscillatoriaceae</taxon>
        <taxon>Phormidium</taxon>
    </lineage>
</organism>
<name>A0A1U7J7G0_9CYAN</name>
<dbReference type="Pfam" id="PF00561">
    <property type="entry name" value="Abhydrolase_1"/>
    <property type="match status" value="1"/>
</dbReference>
<keyword evidence="3" id="KW-1185">Reference proteome</keyword>
<dbReference type="Gene3D" id="3.40.50.1820">
    <property type="entry name" value="alpha/beta hydrolase"/>
    <property type="match status" value="1"/>
</dbReference>
<accession>A0A1U7J7G0</accession>
<evidence type="ECO:0000259" key="1">
    <source>
        <dbReference type="Pfam" id="PF00561"/>
    </source>
</evidence>
<comment type="caution">
    <text evidence="2">The sequence shown here is derived from an EMBL/GenBank/DDBJ whole genome shotgun (WGS) entry which is preliminary data.</text>
</comment>
<dbReference type="SUPFAM" id="SSF53474">
    <property type="entry name" value="alpha/beta-Hydrolases"/>
    <property type="match status" value="1"/>
</dbReference>
<dbReference type="AlphaFoldDB" id="A0A1U7J7G0"/>
<dbReference type="InterPro" id="IPR000073">
    <property type="entry name" value="AB_hydrolase_1"/>
</dbReference>
<evidence type="ECO:0000313" key="2">
    <source>
        <dbReference type="EMBL" id="OKH49019.1"/>
    </source>
</evidence>
<dbReference type="STRING" id="549789.NIES30_07535"/>
<feature type="domain" description="AB hydrolase-1" evidence="1">
    <location>
        <begin position="65"/>
        <end position="123"/>
    </location>
</feature>
<evidence type="ECO:0000313" key="3">
    <source>
        <dbReference type="Proteomes" id="UP000185557"/>
    </source>
</evidence>
<sequence length="248" mass="27818">MTLSTCPDALWLNVSPSFERFDHKLLGRLARHVEVAHWAYRQTPDEPSSLDIAVTLLHDYLKGHNRPVHLMGHGLGGLVGLLYTRQNPHRVKSLTLLSVGVNPMVDWQAHYYAQLERLPCQRRQVLTQMVYSLFGHQARPLVPGWVNLLEQDLLHSVSPHSLLKRVSLCPGSVAVPLLICGGEADSIVDPTQIQGWQPWLKGSDRTALFPGRHFFHARHPHPVASQILSFWGTTDNLLVAPQSLKTVS</sequence>
<dbReference type="InterPro" id="IPR029058">
    <property type="entry name" value="AB_hydrolase_fold"/>
</dbReference>
<dbReference type="RefSeq" id="WP_073607800.1">
    <property type="nucleotide sequence ID" value="NZ_MRCG01000004.1"/>
</dbReference>
<proteinExistence type="predicted"/>
<dbReference type="EMBL" id="MRCG01000004">
    <property type="protein sequence ID" value="OKH49019.1"/>
    <property type="molecule type" value="Genomic_DNA"/>
</dbReference>
<dbReference type="Proteomes" id="UP000185557">
    <property type="component" value="Unassembled WGS sequence"/>
</dbReference>
<reference evidence="2 3" key="1">
    <citation type="submission" date="2016-11" db="EMBL/GenBank/DDBJ databases">
        <title>Draft Genome Sequences of Nine Cyanobacterial Strains from Diverse Habitats.</title>
        <authorList>
            <person name="Zhu T."/>
            <person name="Hou S."/>
            <person name="Lu X."/>
            <person name="Hess W.R."/>
        </authorList>
    </citation>
    <scope>NUCLEOTIDE SEQUENCE [LARGE SCALE GENOMIC DNA]</scope>
    <source>
        <strain evidence="2 3">NIES-30</strain>
    </source>
</reference>